<accession>A0A0F9SCW7</accession>
<sequence>MGERTFWVALAHETILALAEDYPAAAEIVARSAAVDPAIADHLGLPEKAAVRAHYKRQHEMCS</sequence>
<protein>
    <submittedName>
        <fullName evidence="1">Uncharacterized protein</fullName>
    </submittedName>
</protein>
<organism evidence="1">
    <name type="scientific">marine sediment metagenome</name>
    <dbReference type="NCBI Taxonomy" id="412755"/>
    <lineage>
        <taxon>unclassified sequences</taxon>
        <taxon>metagenomes</taxon>
        <taxon>ecological metagenomes</taxon>
    </lineage>
</organism>
<name>A0A0F9SCW7_9ZZZZ</name>
<evidence type="ECO:0000313" key="1">
    <source>
        <dbReference type="EMBL" id="KKN34816.1"/>
    </source>
</evidence>
<gene>
    <name evidence="1" type="ORF">LCGC14_0789960</name>
</gene>
<comment type="caution">
    <text evidence="1">The sequence shown here is derived from an EMBL/GenBank/DDBJ whole genome shotgun (WGS) entry which is preliminary data.</text>
</comment>
<proteinExistence type="predicted"/>
<dbReference type="EMBL" id="LAZR01002082">
    <property type="protein sequence ID" value="KKN34816.1"/>
    <property type="molecule type" value="Genomic_DNA"/>
</dbReference>
<dbReference type="AlphaFoldDB" id="A0A0F9SCW7"/>
<reference evidence="1" key="1">
    <citation type="journal article" date="2015" name="Nature">
        <title>Complex archaea that bridge the gap between prokaryotes and eukaryotes.</title>
        <authorList>
            <person name="Spang A."/>
            <person name="Saw J.H."/>
            <person name="Jorgensen S.L."/>
            <person name="Zaremba-Niedzwiedzka K."/>
            <person name="Martijn J."/>
            <person name="Lind A.E."/>
            <person name="van Eijk R."/>
            <person name="Schleper C."/>
            <person name="Guy L."/>
            <person name="Ettema T.J."/>
        </authorList>
    </citation>
    <scope>NUCLEOTIDE SEQUENCE</scope>
</reference>